<dbReference type="Proteomes" id="UP001154282">
    <property type="component" value="Unassembled WGS sequence"/>
</dbReference>
<organism evidence="1 2">
    <name type="scientific">Linum tenue</name>
    <dbReference type="NCBI Taxonomy" id="586396"/>
    <lineage>
        <taxon>Eukaryota</taxon>
        <taxon>Viridiplantae</taxon>
        <taxon>Streptophyta</taxon>
        <taxon>Embryophyta</taxon>
        <taxon>Tracheophyta</taxon>
        <taxon>Spermatophyta</taxon>
        <taxon>Magnoliopsida</taxon>
        <taxon>eudicotyledons</taxon>
        <taxon>Gunneridae</taxon>
        <taxon>Pentapetalae</taxon>
        <taxon>rosids</taxon>
        <taxon>fabids</taxon>
        <taxon>Malpighiales</taxon>
        <taxon>Linaceae</taxon>
        <taxon>Linum</taxon>
    </lineage>
</organism>
<gene>
    <name evidence="1" type="ORF">LITE_LOCUS11300</name>
</gene>
<feature type="non-terminal residue" evidence="1">
    <location>
        <position position="72"/>
    </location>
</feature>
<comment type="caution">
    <text evidence="1">The sequence shown here is derived from an EMBL/GenBank/DDBJ whole genome shotgun (WGS) entry which is preliminary data.</text>
</comment>
<evidence type="ECO:0000313" key="2">
    <source>
        <dbReference type="Proteomes" id="UP001154282"/>
    </source>
</evidence>
<evidence type="ECO:0000313" key="1">
    <source>
        <dbReference type="EMBL" id="CAI0401662.1"/>
    </source>
</evidence>
<feature type="non-terminal residue" evidence="1">
    <location>
        <position position="1"/>
    </location>
</feature>
<keyword evidence="2" id="KW-1185">Reference proteome</keyword>
<reference evidence="1" key="1">
    <citation type="submission" date="2022-08" db="EMBL/GenBank/DDBJ databases">
        <authorList>
            <person name="Gutierrez-Valencia J."/>
        </authorList>
    </citation>
    <scope>NUCLEOTIDE SEQUENCE</scope>
</reference>
<dbReference type="EMBL" id="CAMGYJ010000004">
    <property type="protein sequence ID" value="CAI0401662.1"/>
    <property type="molecule type" value="Genomic_DNA"/>
</dbReference>
<accession>A0AAV0IW10</accession>
<name>A0AAV0IW10_9ROSI</name>
<dbReference type="AlphaFoldDB" id="A0AAV0IW10"/>
<sequence>RYWHPTYNSLPPRRRSLRRIWLDLPSKRLIGMGKHADGLYYLRMLDEDHPMAHSVRRSLDTSELCHARLGHP</sequence>
<proteinExistence type="predicted"/>
<protein>
    <submittedName>
        <fullName evidence="1">Uncharacterized protein</fullName>
    </submittedName>
</protein>